<dbReference type="SUPFAM" id="SSF57850">
    <property type="entry name" value="RING/U-box"/>
    <property type="match status" value="1"/>
</dbReference>
<dbReference type="PROSITE" id="PS50089">
    <property type="entry name" value="ZF_RING_2"/>
    <property type="match status" value="1"/>
</dbReference>
<comment type="catalytic activity">
    <reaction evidence="1">
        <text>S-ubiquitinyl-[E2 ubiquitin-conjugating enzyme]-L-cysteine + [acceptor protein]-L-lysine = [E2 ubiquitin-conjugating enzyme]-L-cysteine + N(6)-ubiquitinyl-[acceptor protein]-L-lysine.</text>
        <dbReference type="EC" id="2.3.2.27"/>
    </reaction>
</comment>
<gene>
    <name evidence="11" type="ORF">C3L33_04765</name>
</gene>
<evidence type="ECO:0000313" key="11">
    <source>
        <dbReference type="EMBL" id="KAE9463342.1"/>
    </source>
</evidence>
<protein>
    <recommendedName>
        <fullName evidence="2">RING-type E3 ubiquitin transferase</fullName>
        <ecNumber evidence="2">2.3.2.27</ecNumber>
    </recommendedName>
</protein>
<keyword evidence="7" id="KW-0862">Zinc</keyword>
<evidence type="ECO:0000256" key="7">
    <source>
        <dbReference type="ARBA" id="ARBA00022833"/>
    </source>
</evidence>
<feature type="region of interest" description="Disordered" evidence="9">
    <location>
        <begin position="342"/>
        <end position="377"/>
    </location>
</feature>
<feature type="compositionally biased region" description="Polar residues" evidence="9">
    <location>
        <begin position="214"/>
        <end position="265"/>
    </location>
</feature>
<dbReference type="InterPro" id="IPR001841">
    <property type="entry name" value="Znf_RING"/>
</dbReference>
<dbReference type="OrthoDB" id="1681166at2759"/>
<keyword evidence="3" id="KW-0808">Transferase</keyword>
<feature type="region of interest" description="Disordered" evidence="9">
    <location>
        <begin position="156"/>
        <end position="277"/>
    </location>
</feature>
<evidence type="ECO:0000256" key="2">
    <source>
        <dbReference type="ARBA" id="ARBA00012483"/>
    </source>
</evidence>
<keyword evidence="6" id="KW-0833">Ubl conjugation pathway</keyword>
<evidence type="ECO:0000313" key="12">
    <source>
        <dbReference type="Proteomes" id="UP000428333"/>
    </source>
</evidence>
<dbReference type="InterPro" id="IPR013083">
    <property type="entry name" value="Znf_RING/FYVE/PHD"/>
</dbReference>
<evidence type="ECO:0000256" key="6">
    <source>
        <dbReference type="ARBA" id="ARBA00022786"/>
    </source>
</evidence>
<evidence type="ECO:0000256" key="1">
    <source>
        <dbReference type="ARBA" id="ARBA00000900"/>
    </source>
</evidence>
<dbReference type="Gene3D" id="3.30.40.10">
    <property type="entry name" value="Zinc/RING finger domain, C3HC4 (zinc finger)"/>
    <property type="match status" value="1"/>
</dbReference>
<evidence type="ECO:0000256" key="8">
    <source>
        <dbReference type="PROSITE-ProRule" id="PRU00175"/>
    </source>
</evidence>
<dbReference type="EMBL" id="QEFC01000575">
    <property type="protein sequence ID" value="KAE9463342.1"/>
    <property type="molecule type" value="Genomic_DNA"/>
</dbReference>
<evidence type="ECO:0000256" key="3">
    <source>
        <dbReference type="ARBA" id="ARBA00022679"/>
    </source>
</evidence>
<dbReference type="PANTHER" id="PTHR46463">
    <property type="entry name" value="ZINC FINGER, RING/FYVE/PHD-TYPE"/>
    <property type="match status" value="1"/>
</dbReference>
<dbReference type="AlphaFoldDB" id="A0A6A4M1R2"/>
<reference evidence="11 12" key="1">
    <citation type="journal article" date="2019" name="Genome Biol. Evol.">
        <title>The Rhododendron genome and chromosomal organization provide insight into shared whole-genome duplications across the heath family (Ericaceae).</title>
        <authorList>
            <person name="Soza V.L."/>
            <person name="Lindsley D."/>
            <person name="Waalkes A."/>
            <person name="Ramage E."/>
            <person name="Patwardhan R.P."/>
            <person name="Burton J.N."/>
            <person name="Adey A."/>
            <person name="Kumar A."/>
            <person name="Qiu R."/>
            <person name="Shendure J."/>
            <person name="Hall B."/>
        </authorList>
    </citation>
    <scope>NUCLEOTIDE SEQUENCE [LARGE SCALE GENOMIC DNA]</scope>
    <source>
        <strain evidence="11">RSF 1966-606</strain>
    </source>
</reference>
<feature type="non-terminal residue" evidence="11">
    <location>
        <position position="1"/>
    </location>
</feature>
<comment type="caution">
    <text evidence="11">The sequence shown here is derived from an EMBL/GenBank/DDBJ whole genome shotgun (WGS) entry which is preliminary data.</text>
</comment>
<evidence type="ECO:0000256" key="5">
    <source>
        <dbReference type="ARBA" id="ARBA00022771"/>
    </source>
</evidence>
<feature type="domain" description="RING-type" evidence="10">
    <location>
        <begin position="34"/>
        <end position="68"/>
    </location>
</feature>
<keyword evidence="4" id="KW-0479">Metal-binding</keyword>
<proteinExistence type="predicted"/>
<dbReference type="EC" id="2.3.2.27" evidence="2"/>
<keyword evidence="5 8" id="KW-0863">Zinc-finger</keyword>
<organism evidence="11 12">
    <name type="scientific">Rhododendron williamsianum</name>
    <dbReference type="NCBI Taxonomy" id="262921"/>
    <lineage>
        <taxon>Eukaryota</taxon>
        <taxon>Viridiplantae</taxon>
        <taxon>Streptophyta</taxon>
        <taxon>Embryophyta</taxon>
        <taxon>Tracheophyta</taxon>
        <taxon>Spermatophyta</taxon>
        <taxon>Magnoliopsida</taxon>
        <taxon>eudicotyledons</taxon>
        <taxon>Gunneridae</taxon>
        <taxon>Pentapetalae</taxon>
        <taxon>asterids</taxon>
        <taxon>Ericales</taxon>
        <taxon>Ericaceae</taxon>
        <taxon>Ericoideae</taxon>
        <taxon>Rhodoreae</taxon>
        <taxon>Rhododendron</taxon>
    </lineage>
</organism>
<accession>A0A6A4M1R2</accession>
<feature type="compositionally biased region" description="Polar residues" evidence="9">
    <location>
        <begin position="190"/>
        <end position="200"/>
    </location>
</feature>
<evidence type="ECO:0000256" key="9">
    <source>
        <dbReference type="SAM" id="MobiDB-lite"/>
    </source>
</evidence>
<feature type="compositionally biased region" description="Low complexity" evidence="9">
    <location>
        <begin position="201"/>
        <end position="210"/>
    </location>
</feature>
<name>A0A6A4M1R2_9ERIC</name>
<sequence>MVEKMEEGVKSENHLTSAAAFVEGGIQEACDDACSICLEAFCESEPSTVTCCKHEFHLQCILEWALDCHMGYDTPEKERVGGVEICNTSPHDVTYCHRGLWEYLHSMVSEKLPVPNVLATHQLEGSQQLPVGGTDAELEERIIQHLAAAAAMGRTRHIARREGQRNRSSAQGRPHYLVFSTHPNGPPVASVSSSPTQSIESDSASSAAVAEPTSLITVGEDSTQIVPPRSSQADQIYASASRSSVLASNHHGTSSHNQSPTQSPTDSHDRAGPSEFQSISESLKSRFNAMSMRYKESITKSTRGWKEKLFSRNTNMTDIGSEVKGQGNSGISTVSGMMERLETRDNSRTNTDSGSSSSQEANTADESTSLHDVSVPDPVNQQILVTDCNNVVNEGTQTSCATGSAAN</sequence>
<feature type="compositionally biased region" description="Polar residues" evidence="9">
    <location>
        <begin position="359"/>
        <end position="371"/>
    </location>
</feature>
<keyword evidence="12" id="KW-1185">Reference proteome</keyword>
<dbReference type="GO" id="GO:0061630">
    <property type="term" value="F:ubiquitin protein ligase activity"/>
    <property type="evidence" value="ECO:0007669"/>
    <property type="project" value="UniProtKB-EC"/>
</dbReference>
<evidence type="ECO:0000259" key="10">
    <source>
        <dbReference type="PROSITE" id="PS50089"/>
    </source>
</evidence>
<dbReference type="GO" id="GO:0008270">
    <property type="term" value="F:zinc ion binding"/>
    <property type="evidence" value="ECO:0007669"/>
    <property type="project" value="UniProtKB-KW"/>
</dbReference>
<dbReference type="Proteomes" id="UP000428333">
    <property type="component" value="Linkage Group LG03"/>
</dbReference>
<dbReference type="PANTHER" id="PTHR46463:SF27">
    <property type="entry name" value="OS03G0788800 PROTEIN"/>
    <property type="match status" value="1"/>
</dbReference>
<evidence type="ECO:0000256" key="4">
    <source>
        <dbReference type="ARBA" id="ARBA00022723"/>
    </source>
</evidence>
<feature type="compositionally biased region" description="Low complexity" evidence="9">
    <location>
        <begin position="348"/>
        <end position="358"/>
    </location>
</feature>